<accession>A0A917Z6E2</accession>
<keyword evidence="2" id="KW-1185">Reference proteome</keyword>
<evidence type="ECO:0000313" key="1">
    <source>
        <dbReference type="EMBL" id="GGO74110.1"/>
    </source>
</evidence>
<comment type="caution">
    <text evidence="1">The sequence shown here is derived from an EMBL/GenBank/DDBJ whole genome shotgun (WGS) entry which is preliminary data.</text>
</comment>
<sequence>MASHSKHRVYIPTNARSNQYLMAEIKTDDAFYQHFDSAQTCYETLSQRFFALAEQAGLHNVHMIANDKLPVVRYHIEAMHFQTSKQILFFYDPAVHEGQNLFISPDYQARKIRLLFLATGPDLRAHAAQFHQQVMNVVAKLKDELPGQDCHIKIRDHQHLSYDLYAHEKGHKESYGYKLRGLYPRYKARQCELPQQHSAISYVTLSLPMTRQLKQQFGASGAANFAPLYLALEEQFLKATRDKKLDRLAMVANGLTPLVRNSQVDQCQHNAELQKISFDPDAPGQQFAGFWDNDNLVETAHFIIVAGKEDNTEFGYGHFMNRVEEALSVFAKNLGVDPARTALTLRFHQHISYMA</sequence>
<evidence type="ECO:0008006" key="3">
    <source>
        <dbReference type="Google" id="ProtNLM"/>
    </source>
</evidence>
<dbReference type="RefSeq" id="WP_188698589.1">
    <property type="nucleotide sequence ID" value="NZ_BMLS01000008.1"/>
</dbReference>
<dbReference type="InterPro" id="IPR021433">
    <property type="entry name" value="DUF3083"/>
</dbReference>
<protein>
    <recommendedName>
        <fullName evidence="3">DUF3083 family protein</fullName>
    </recommendedName>
</protein>
<dbReference type="Pfam" id="PF11281">
    <property type="entry name" value="DUF3083"/>
    <property type="match status" value="1"/>
</dbReference>
<dbReference type="EMBL" id="BMLS01000008">
    <property type="protein sequence ID" value="GGO74110.1"/>
    <property type="molecule type" value="Genomic_DNA"/>
</dbReference>
<reference evidence="1" key="1">
    <citation type="journal article" date="2014" name="Int. J. Syst. Evol. Microbiol.">
        <title>Complete genome sequence of Corynebacterium casei LMG S-19264T (=DSM 44701T), isolated from a smear-ripened cheese.</title>
        <authorList>
            <consortium name="US DOE Joint Genome Institute (JGI-PGF)"/>
            <person name="Walter F."/>
            <person name="Albersmeier A."/>
            <person name="Kalinowski J."/>
            <person name="Ruckert C."/>
        </authorList>
    </citation>
    <scope>NUCLEOTIDE SEQUENCE</scope>
    <source>
        <strain evidence="1">CGMCC 1.7086</strain>
    </source>
</reference>
<dbReference type="Proteomes" id="UP000606935">
    <property type="component" value="Unassembled WGS sequence"/>
</dbReference>
<evidence type="ECO:0000313" key="2">
    <source>
        <dbReference type="Proteomes" id="UP000606935"/>
    </source>
</evidence>
<reference evidence="1" key="2">
    <citation type="submission" date="2020-09" db="EMBL/GenBank/DDBJ databases">
        <authorList>
            <person name="Sun Q."/>
            <person name="Zhou Y."/>
        </authorList>
    </citation>
    <scope>NUCLEOTIDE SEQUENCE</scope>
    <source>
        <strain evidence="1">CGMCC 1.7086</strain>
    </source>
</reference>
<gene>
    <name evidence="1" type="ORF">GCM10010982_36150</name>
</gene>
<organism evidence="1 2">
    <name type="scientific">Bowmanella pacifica</name>
    <dbReference type="NCBI Taxonomy" id="502051"/>
    <lineage>
        <taxon>Bacteria</taxon>
        <taxon>Pseudomonadati</taxon>
        <taxon>Pseudomonadota</taxon>
        <taxon>Gammaproteobacteria</taxon>
        <taxon>Alteromonadales</taxon>
        <taxon>Alteromonadaceae</taxon>
        <taxon>Bowmanella</taxon>
    </lineage>
</organism>
<proteinExistence type="predicted"/>
<dbReference type="AlphaFoldDB" id="A0A917Z6E2"/>
<name>A0A917Z6E2_9ALTE</name>